<evidence type="ECO:0000313" key="2">
    <source>
        <dbReference type="EMBL" id="OHV42290.1"/>
    </source>
</evidence>
<organism evidence="2 3">
    <name type="scientific">Parafrankia colletiae</name>
    <dbReference type="NCBI Taxonomy" id="573497"/>
    <lineage>
        <taxon>Bacteria</taxon>
        <taxon>Bacillati</taxon>
        <taxon>Actinomycetota</taxon>
        <taxon>Actinomycetes</taxon>
        <taxon>Frankiales</taxon>
        <taxon>Frankiaceae</taxon>
        <taxon>Parafrankia</taxon>
    </lineage>
</organism>
<feature type="region of interest" description="Disordered" evidence="1">
    <location>
        <begin position="77"/>
        <end position="99"/>
    </location>
</feature>
<evidence type="ECO:0000256" key="1">
    <source>
        <dbReference type="SAM" id="MobiDB-lite"/>
    </source>
</evidence>
<proteinExistence type="predicted"/>
<dbReference type="InterPro" id="IPR029063">
    <property type="entry name" value="SAM-dependent_MTases_sf"/>
</dbReference>
<gene>
    <name evidence="2" type="ORF">CC117_11935</name>
</gene>
<dbReference type="Gene3D" id="3.40.50.150">
    <property type="entry name" value="Vaccinia Virus protein VP39"/>
    <property type="match status" value="1"/>
</dbReference>
<dbReference type="RefSeq" id="WP_071082941.1">
    <property type="nucleotide sequence ID" value="NZ_MBLM01000047.1"/>
</dbReference>
<accession>A0A1S1R7Y8</accession>
<dbReference type="EMBL" id="MBLM01000047">
    <property type="protein sequence ID" value="OHV42290.1"/>
    <property type="molecule type" value="Genomic_DNA"/>
</dbReference>
<evidence type="ECO:0000313" key="3">
    <source>
        <dbReference type="Proteomes" id="UP000179627"/>
    </source>
</evidence>
<protein>
    <recommendedName>
        <fullName evidence="4">Methyltransferase type 11 domain-containing protein</fullName>
    </recommendedName>
</protein>
<dbReference type="AlphaFoldDB" id="A0A1S1R7Y8"/>
<dbReference type="Proteomes" id="UP000179627">
    <property type="component" value="Unassembled WGS sequence"/>
</dbReference>
<comment type="caution">
    <text evidence="2">The sequence shown here is derived from an EMBL/GenBank/DDBJ whole genome shotgun (WGS) entry which is preliminary data.</text>
</comment>
<keyword evidence="3" id="KW-1185">Reference proteome</keyword>
<evidence type="ECO:0008006" key="4">
    <source>
        <dbReference type="Google" id="ProtNLM"/>
    </source>
</evidence>
<sequence>MLVGPHRHLIADLPAAAAELRRVLAPSAPVLIRSPFPGRHGQTGLFRFFPEATRALDDYPTVERVRQVFTAAGFRYRTLETHPPGDRGLPGSNPRPVQS</sequence>
<name>A0A1S1R7Y8_9ACTN</name>
<reference evidence="3" key="1">
    <citation type="submission" date="2016-07" db="EMBL/GenBank/DDBJ databases">
        <title>Sequence Frankia sp. strain CcI1.17.</title>
        <authorList>
            <person name="Ghodhbane-Gtari F."/>
            <person name="Swanson E."/>
            <person name="Gueddou A."/>
            <person name="Morris K."/>
            <person name="Hezbri K."/>
            <person name="Ktari A."/>
            <person name="Nouioui I."/>
            <person name="Abebe-Akele F."/>
            <person name="Simpson S."/>
            <person name="Thomas K."/>
            <person name="Gtari M."/>
            <person name="Tisa L.S."/>
            <person name="Hurst S."/>
        </authorList>
    </citation>
    <scope>NUCLEOTIDE SEQUENCE [LARGE SCALE GENOMIC DNA]</scope>
    <source>
        <strain evidence="3">Cc1.17</strain>
    </source>
</reference>
<dbReference type="SUPFAM" id="SSF53335">
    <property type="entry name" value="S-adenosyl-L-methionine-dependent methyltransferases"/>
    <property type="match status" value="1"/>
</dbReference>
<dbReference type="OrthoDB" id="3869604at2"/>